<accession>A0A9Q3PTH9</accession>
<comment type="caution">
    <text evidence="2">The sequence shown here is derived from an EMBL/GenBank/DDBJ whole genome shotgun (WGS) entry which is preliminary data.</text>
</comment>
<dbReference type="CDD" id="cd09272">
    <property type="entry name" value="RNase_HI_RT_Ty1"/>
    <property type="match status" value="1"/>
</dbReference>
<dbReference type="EMBL" id="AVOT02090576">
    <property type="protein sequence ID" value="MBW0572690.1"/>
    <property type="molecule type" value="Genomic_DNA"/>
</dbReference>
<dbReference type="OrthoDB" id="2506833at2759"/>
<keyword evidence="3" id="KW-1185">Reference proteome</keyword>
<dbReference type="Proteomes" id="UP000765509">
    <property type="component" value="Unassembled WGS sequence"/>
</dbReference>
<reference evidence="2" key="1">
    <citation type="submission" date="2021-03" db="EMBL/GenBank/DDBJ databases">
        <title>Draft genome sequence of rust myrtle Austropuccinia psidii MF-1, a brazilian biotype.</title>
        <authorList>
            <person name="Quecine M.C."/>
            <person name="Pachon D.M.R."/>
            <person name="Bonatelli M.L."/>
            <person name="Correr F.H."/>
            <person name="Franceschini L.M."/>
            <person name="Leite T.F."/>
            <person name="Margarido G.R.A."/>
            <person name="Almeida C.A."/>
            <person name="Ferrarezi J.A."/>
            <person name="Labate C.A."/>
        </authorList>
    </citation>
    <scope>NUCLEOTIDE SEQUENCE</scope>
    <source>
        <strain evidence="2">MF-1</strain>
    </source>
</reference>
<proteinExistence type="predicted"/>
<feature type="domain" description="Reverse transcriptase Ty1/copia-type" evidence="1">
    <location>
        <begin position="159"/>
        <end position="398"/>
    </location>
</feature>
<dbReference type="InterPro" id="IPR013103">
    <property type="entry name" value="RVT_2"/>
</dbReference>
<organism evidence="2 3">
    <name type="scientific">Austropuccinia psidii MF-1</name>
    <dbReference type="NCBI Taxonomy" id="1389203"/>
    <lineage>
        <taxon>Eukaryota</taxon>
        <taxon>Fungi</taxon>
        <taxon>Dikarya</taxon>
        <taxon>Basidiomycota</taxon>
        <taxon>Pucciniomycotina</taxon>
        <taxon>Pucciniomycetes</taxon>
        <taxon>Pucciniales</taxon>
        <taxon>Sphaerophragmiaceae</taxon>
        <taxon>Austropuccinia</taxon>
    </lineage>
</organism>
<dbReference type="InterPro" id="IPR043502">
    <property type="entry name" value="DNA/RNA_pol_sf"/>
</dbReference>
<dbReference type="Pfam" id="PF07727">
    <property type="entry name" value="RVT_2"/>
    <property type="match status" value="1"/>
</dbReference>
<dbReference type="PANTHER" id="PTHR11439">
    <property type="entry name" value="GAG-POL-RELATED RETROTRANSPOSON"/>
    <property type="match status" value="1"/>
</dbReference>
<sequence length="545" mass="62644">HLKMKTPFSEVLRALTFEKYSDGLWLLNHETGKIRVSRDYTFSGRNPTLSMNQPASIHIESSIQPSDPPNPSIQARTSAALESSKNYEYVPYHKEAPRNISSSINKGNIIKGKRHSQYRDNVFLTDIVPYSKALIDTIKAPEWKKAMAEEYHSLTSHNTGELVPYPAKLAKVIGGMWRLSRKQNEHGKVYRHKARWVVLGNHQENMLHYYDTWASVGRNETFKVMLSLVINFDYIPYQFNVETAFLHGEMDALVYVKQVKGYEVKRKENWVWRLRKSLYGTKQAPRMWKAKLTATLNNLGLASAKSDESLFVNSDKTILLHVHVDDGFIISKSEKVIIVILDKLNNILKLKFKKRPTQHIGYNLKWCNNELKINQMDLIVKLLRQFGMEDCKSVKTPCNGNFPNEIGCKSSNAIIKVTLFQQAIGSLNYLAHHTRPDVLFTVNQLSKYSTKLSQPHWNALKHLFCYLNGTKDKSLVYRQQSIKEALTGWADADYENDSEDRKSITGYVILAFSNPIFWLIKKQMVVAQSTTEAEYIAMNICSKQL</sequence>
<name>A0A9Q3PTH9_9BASI</name>
<gene>
    <name evidence="2" type="ORF">O181_112405</name>
</gene>
<evidence type="ECO:0000313" key="3">
    <source>
        <dbReference type="Proteomes" id="UP000765509"/>
    </source>
</evidence>
<dbReference type="SUPFAM" id="SSF56672">
    <property type="entry name" value="DNA/RNA polymerases"/>
    <property type="match status" value="1"/>
</dbReference>
<dbReference type="AlphaFoldDB" id="A0A9Q3PTH9"/>
<evidence type="ECO:0000259" key="1">
    <source>
        <dbReference type="Pfam" id="PF07727"/>
    </source>
</evidence>
<feature type="non-terminal residue" evidence="2">
    <location>
        <position position="1"/>
    </location>
</feature>
<dbReference type="PANTHER" id="PTHR11439:SF483">
    <property type="entry name" value="PEPTIDE SYNTHASE GLIP-LIKE, PUTATIVE (AFU_ORTHOLOGUE AFUA_3G12920)-RELATED"/>
    <property type="match status" value="1"/>
</dbReference>
<protein>
    <recommendedName>
        <fullName evidence="1">Reverse transcriptase Ty1/copia-type domain-containing protein</fullName>
    </recommendedName>
</protein>
<evidence type="ECO:0000313" key="2">
    <source>
        <dbReference type="EMBL" id="MBW0572690.1"/>
    </source>
</evidence>